<evidence type="ECO:0000313" key="2">
    <source>
        <dbReference type="EMBL" id="MFC7420500.1"/>
    </source>
</evidence>
<reference evidence="3" key="1">
    <citation type="journal article" date="2019" name="Int. J. Syst. Evol. Microbiol.">
        <title>The Global Catalogue of Microorganisms (GCM) 10K type strain sequencing project: providing services to taxonomists for standard genome sequencing and annotation.</title>
        <authorList>
            <consortium name="The Broad Institute Genomics Platform"/>
            <consortium name="The Broad Institute Genome Sequencing Center for Infectious Disease"/>
            <person name="Wu L."/>
            <person name="Ma J."/>
        </authorList>
    </citation>
    <scope>NUCLEOTIDE SEQUENCE [LARGE SCALE GENOMIC DNA]</scope>
    <source>
        <strain evidence="3">CCUG 62945</strain>
    </source>
</reference>
<dbReference type="RefSeq" id="WP_156455221.1">
    <property type="nucleotide sequence ID" value="NZ_JBHTBQ010000019.1"/>
</dbReference>
<sequence>MNTENRFNLDGIEKNRAKLEQAIVEAKKPLDRSSQKLAALTNLPWLIAGAAALLWYYLK</sequence>
<organism evidence="2 3">
    <name type="scientific">Iodobacter arcticus</name>
    <dbReference type="NCBI Taxonomy" id="590593"/>
    <lineage>
        <taxon>Bacteria</taxon>
        <taxon>Pseudomonadati</taxon>
        <taxon>Pseudomonadota</taxon>
        <taxon>Betaproteobacteria</taxon>
        <taxon>Neisseriales</taxon>
        <taxon>Chitinibacteraceae</taxon>
        <taxon>Iodobacter</taxon>
    </lineage>
</organism>
<name>A0ABW2QZY0_9NEIS</name>
<keyword evidence="1" id="KW-0812">Transmembrane</keyword>
<feature type="transmembrane region" description="Helical" evidence="1">
    <location>
        <begin position="37"/>
        <end position="58"/>
    </location>
</feature>
<proteinExistence type="predicted"/>
<evidence type="ECO:0000313" key="3">
    <source>
        <dbReference type="Proteomes" id="UP001596473"/>
    </source>
</evidence>
<keyword evidence="3" id="KW-1185">Reference proteome</keyword>
<gene>
    <name evidence="2" type="ORF">ACFQNF_11525</name>
</gene>
<dbReference type="Proteomes" id="UP001596473">
    <property type="component" value="Unassembled WGS sequence"/>
</dbReference>
<keyword evidence="1" id="KW-1133">Transmembrane helix</keyword>
<protein>
    <submittedName>
        <fullName evidence="2">Uncharacterized protein</fullName>
    </submittedName>
</protein>
<accession>A0ABW2QZY0</accession>
<keyword evidence="1" id="KW-0472">Membrane</keyword>
<evidence type="ECO:0000256" key="1">
    <source>
        <dbReference type="SAM" id="Phobius"/>
    </source>
</evidence>
<dbReference type="EMBL" id="JBHTBQ010000019">
    <property type="protein sequence ID" value="MFC7420500.1"/>
    <property type="molecule type" value="Genomic_DNA"/>
</dbReference>
<comment type="caution">
    <text evidence="2">The sequence shown here is derived from an EMBL/GenBank/DDBJ whole genome shotgun (WGS) entry which is preliminary data.</text>
</comment>